<evidence type="ECO:0000256" key="1">
    <source>
        <dbReference type="SAM" id="MobiDB-lite"/>
    </source>
</evidence>
<comment type="caution">
    <text evidence="2">The sequence shown here is derived from an EMBL/GenBank/DDBJ whole genome shotgun (WGS) entry which is preliminary data.</text>
</comment>
<sequence length="471" mass="50199">MASAGRPKGIVFEALVLRGARVSPRWPQMYEGGSQSSADPKMLDGRSGGNQVPASGPDDLPEGWSGAQTAPGVRGILRRLTQKGFRLGVVGTAEAAAGAGAGYSDVELGRVLEVMGLDGREVLLVAAAGGEKHERVLDGMSVVWVMTEGETVVTEKQDEDEDVAVGEDEEEDGESSSGGGPAQRTSKSNGSGPEENWSPLKEHFTHGSSSHDSLHDNPDPDGKWSRLGPARDGDRTPAKKPDPDGNWSPLGEDLKNGKETSHDTPHKESDLAGNWSPLEEPPKNGRRTPRVKPDPDGSWSPLEEPPKNGHRTSPSAPHDESGLAGNWSPLEDPPENGNTTSRDAPYRKSGPDGSWSPLKEAAKNGSRTAPTAPHNPNPDGNWSPLEDPPKKGNRPSSYENPTDKSGLAGNWSPMEDPPKNRNRTSPNAPHDPNLDGNWSPLEDPPKNGNRTPHGRREPKAATLDEALADFL</sequence>
<organism evidence="2 3">
    <name type="scientific">Claviceps pusilla</name>
    <dbReference type="NCBI Taxonomy" id="123648"/>
    <lineage>
        <taxon>Eukaryota</taxon>
        <taxon>Fungi</taxon>
        <taxon>Dikarya</taxon>
        <taxon>Ascomycota</taxon>
        <taxon>Pezizomycotina</taxon>
        <taxon>Sordariomycetes</taxon>
        <taxon>Hypocreomycetidae</taxon>
        <taxon>Hypocreales</taxon>
        <taxon>Clavicipitaceae</taxon>
        <taxon>Claviceps</taxon>
    </lineage>
</organism>
<name>A0A9P7N690_9HYPO</name>
<reference evidence="2" key="1">
    <citation type="journal article" date="2020" name="bioRxiv">
        <title>Whole genome comparisons of ergot fungi reveals the divergence and evolution of species within the genus Claviceps are the result of varying mechanisms driving genome evolution and host range expansion.</title>
        <authorList>
            <person name="Wyka S.A."/>
            <person name="Mondo S.J."/>
            <person name="Liu M."/>
            <person name="Dettman J."/>
            <person name="Nalam V."/>
            <person name="Broders K.D."/>
        </authorList>
    </citation>
    <scope>NUCLEOTIDE SEQUENCE</scope>
    <source>
        <strain evidence="2">CCC 602</strain>
    </source>
</reference>
<dbReference type="AlphaFoldDB" id="A0A9P7N690"/>
<evidence type="ECO:0000313" key="2">
    <source>
        <dbReference type="EMBL" id="KAG5998183.1"/>
    </source>
</evidence>
<evidence type="ECO:0000313" key="3">
    <source>
        <dbReference type="Proteomes" id="UP000748025"/>
    </source>
</evidence>
<feature type="compositionally biased region" description="Basic and acidic residues" evidence="1">
    <location>
        <begin position="252"/>
        <end position="270"/>
    </location>
</feature>
<protein>
    <submittedName>
        <fullName evidence="2">Uncharacterized protein</fullName>
    </submittedName>
</protein>
<dbReference type="EMBL" id="SRPW01001884">
    <property type="protein sequence ID" value="KAG5998183.1"/>
    <property type="molecule type" value="Genomic_DNA"/>
</dbReference>
<keyword evidence="3" id="KW-1185">Reference proteome</keyword>
<feature type="region of interest" description="Disordered" evidence="1">
    <location>
        <begin position="26"/>
        <end position="68"/>
    </location>
</feature>
<gene>
    <name evidence="2" type="ORF">E4U43_002489</name>
</gene>
<feature type="compositionally biased region" description="Acidic residues" evidence="1">
    <location>
        <begin position="157"/>
        <end position="174"/>
    </location>
</feature>
<feature type="region of interest" description="Disordered" evidence="1">
    <location>
        <begin position="151"/>
        <end position="471"/>
    </location>
</feature>
<proteinExistence type="predicted"/>
<dbReference type="OrthoDB" id="10611096at2759"/>
<dbReference type="Proteomes" id="UP000748025">
    <property type="component" value="Unassembled WGS sequence"/>
</dbReference>
<accession>A0A9P7N690</accession>
<feature type="compositionally biased region" description="Basic and acidic residues" evidence="1">
    <location>
        <begin position="212"/>
        <end position="243"/>
    </location>
</feature>